<evidence type="ECO:0000313" key="2">
    <source>
        <dbReference type="EMBL" id="GBP12455.1"/>
    </source>
</evidence>
<evidence type="ECO:0000313" key="3">
    <source>
        <dbReference type="Proteomes" id="UP000299102"/>
    </source>
</evidence>
<evidence type="ECO:0000256" key="1">
    <source>
        <dbReference type="SAM" id="MobiDB-lite"/>
    </source>
</evidence>
<name>A0A4C1TEB7_EUMVA</name>
<keyword evidence="3" id="KW-1185">Reference proteome</keyword>
<dbReference type="Proteomes" id="UP000299102">
    <property type="component" value="Unassembled WGS sequence"/>
</dbReference>
<accession>A0A4C1TEB7</accession>
<reference evidence="2 3" key="1">
    <citation type="journal article" date="2019" name="Commun. Biol.">
        <title>The bagworm genome reveals a unique fibroin gene that provides high tensile strength.</title>
        <authorList>
            <person name="Kono N."/>
            <person name="Nakamura H."/>
            <person name="Ohtoshi R."/>
            <person name="Tomita M."/>
            <person name="Numata K."/>
            <person name="Arakawa K."/>
        </authorList>
    </citation>
    <scope>NUCLEOTIDE SEQUENCE [LARGE SCALE GENOMIC DNA]</scope>
</reference>
<dbReference type="EMBL" id="BGZK01000051">
    <property type="protein sequence ID" value="GBP12455.1"/>
    <property type="molecule type" value="Genomic_DNA"/>
</dbReference>
<dbReference type="AlphaFoldDB" id="A0A4C1TEB7"/>
<proteinExistence type="predicted"/>
<protein>
    <submittedName>
        <fullName evidence="2">Uncharacterized protein</fullName>
    </submittedName>
</protein>
<gene>
    <name evidence="2" type="ORF">EVAR_75864_1</name>
</gene>
<feature type="region of interest" description="Disordered" evidence="1">
    <location>
        <begin position="70"/>
        <end position="91"/>
    </location>
</feature>
<comment type="caution">
    <text evidence="2">The sequence shown here is derived from an EMBL/GenBank/DDBJ whole genome shotgun (WGS) entry which is preliminary data.</text>
</comment>
<sequence length="114" mass="11823">MDRVGGDLCGYCGTLIAAVNGARSHRHAQYEIEVYLVLGATNRARAAQPAAAAGGGGARARSQSTFLRGRFMRTDGGPPAPAAPARPARGRRGGSALTFIVRRLIYAGTAITLL</sequence>
<organism evidence="2 3">
    <name type="scientific">Eumeta variegata</name>
    <name type="common">Bagworm moth</name>
    <name type="synonym">Eumeta japonica</name>
    <dbReference type="NCBI Taxonomy" id="151549"/>
    <lineage>
        <taxon>Eukaryota</taxon>
        <taxon>Metazoa</taxon>
        <taxon>Ecdysozoa</taxon>
        <taxon>Arthropoda</taxon>
        <taxon>Hexapoda</taxon>
        <taxon>Insecta</taxon>
        <taxon>Pterygota</taxon>
        <taxon>Neoptera</taxon>
        <taxon>Endopterygota</taxon>
        <taxon>Lepidoptera</taxon>
        <taxon>Glossata</taxon>
        <taxon>Ditrysia</taxon>
        <taxon>Tineoidea</taxon>
        <taxon>Psychidae</taxon>
        <taxon>Oiketicinae</taxon>
        <taxon>Eumeta</taxon>
    </lineage>
</organism>